<evidence type="ECO:0008006" key="2">
    <source>
        <dbReference type="Google" id="ProtNLM"/>
    </source>
</evidence>
<proteinExistence type="predicted"/>
<comment type="caution">
    <text evidence="1">The sequence shown here is derived from an EMBL/GenBank/DDBJ whole genome shotgun (WGS) entry which is preliminary data.</text>
</comment>
<reference evidence="1" key="1">
    <citation type="journal article" date="2020" name="mSystems">
        <title>Genome- and Community-Level Interaction Insights into Carbon Utilization and Element Cycling Functions of Hydrothermarchaeota in Hydrothermal Sediment.</title>
        <authorList>
            <person name="Zhou Z."/>
            <person name="Liu Y."/>
            <person name="Xu W."/>
            <person name="Pan J."/>
            <person name="Luo Z.H."/>
            <person name="Li M."/>
        </authorList>
    </citation>
    <scope>NUCLEOTIDE SEQUENCE [LARGE SCALE GENOMIC DNA]</scope>
    <source>
        <strain evidence="1">SpSt-1179</strain>
    </source>
</reference>
<organism evidence="1">
    <name type="scientific">Mesotoga infera</name>
    <dbReference type="NCBI Taxonomy" id="1236046"/>
    <lineage>
        <taxon>Bacteria</taxon>
        <taxon>Thermotogati</taxon>
        <taxon>Thermotogota</taxon>
        <taxon>Thermotogae</taxon>
        <taxon>Kosmotogales</taxon>
        <taxon>Kosmotogaceae</taxon>
        <taxon>Mesotoga</taxon>
    </lineage>
</organism>
<dbReference type="Proteomes" id="UP000886198">
    <property type="component" value="Unassembled WGS sequence"/>
</dbReference>
<dbReference type="EMBL" id="DSBT01000317">
    <property type="protein sequence ID" value="HDP78555.1"/>
    <property type="molecule type" value="Genomic_DNA"/>
</dbReference>
<accession>A0A7C1CWH1</accession>
<name>A0A7C1CWH1_9BACT</name>
<gene>
    <name evidence="1" type="ORF">ENN47_10320</name>
</gene>
<dbReference type="AlphaFoldDB" id="A0A7C1CWH1"/>
<evidence type="ECO:0000313" key="1">
    <source>
        <dbReference type="EMBL" id="HDP78555.1"/>
    </source>
</evidence>
<sequence length="185" mass="21004">MKLLMLATVLLLQMTALCFTGTYVSWDMPELEDYRSALEKLTGRSVGGTYLLLIASSAGEFSELSGIGYWFLAAAEGETIIVQPLSLIPNLSLTLAHEMAHLSLRKYQLPYWLEEGMVCSVTGEWIGREEMRLDEVESLDYANMDFMTYRSYSFTCWIEVSRLLRELSFGELILEYGEGGIDEFE</sequence>
<protein>
    <recommendedName>
        <fullName evidence="2">Peptidase MA-like domain-containing protein</fullName>
    </recommendedName>
</protein>